<evidence type="ECO:0000256" key="11">
    <source>
        <dbReference type="PIRNR" id="PIRNR006268"/>
    </source>
</evidence>
<name>C8WYR7_DESRD</name>
<dbReference type="EMBL" id="CP001734">
    <property type="protein sequence ID" value="ACV67833.1"/>
    <property type="molecule type" value="Genomic_DNA"/>
</dbReference>
<keyword evidence="6 11" id="KW-0274">FAD</keyword>
<comment type="catalytic activity">
    <reaction evidence="10 11">
        <text>L-threonyl-[protein] + FAD = FMN-L-threonyl-[protein] + AMP + H(+)</text>
        <dbReference type="Rhea" id="RHEA:36847"/>
        <dbReference type="Rhea" id="RHEA-COMP:11060"/>
        <dbReference type="Rhea" id="RHEA-COMP:11061"/>
        <dbReference type="ChEBI" id="CHEBI:15378"/>
        <dbReference type="ChEBI" id="CHEBI:30013"/>
        <dbReference type="ChEBI" id="CHEBI:57692"/>
        <dbReference type="ChEBI" id="CHEBI:74257"/>
        <dbReference type="ChEBI" id="CHEBI:456215"/>
        <dbReference type="EC" id="2.7.1.180"/>
    </reaction>
</comment>
<organism evidence="14 15">
    <name type="scientific">Desulfohalobium retbaense (strain ATCC 49708 / DSM 5692 / JCM 16813 / HR100)</name>
    <dbReference type="NCBI Taxonomy" id="485915"/>
    <lineage>
        <taxon>Bacteria</taxon>
        <taxon>Pseudomonadati</taxon>
        <taxon>Thermodesulfobacteriota</taxon>
        <taxon>Desulfovibrionia</taxon>
        <taxon>Desulfovibrionales</taxon>
        <taxon>Desulfohalobiaceae</taxon>
        <taxon>Desulfohalobium</taxon>
    </lineage>
</organism>
<comment type="similarity">
    <text evidence="11">Belongs to the ApbE family.</text>
</comment>
<dbReference type="Proteomes" id="UP000001052">
    <property type="component" value="Chromosome"/>
</dbReference>
<dbReference type="InterPro" id="IPR003374">
    <property type="entry name" value="ApbE-like_sf"/>
</dbReference>
<evidence type="ECO:0000256" key="13">
    <source>
        <dbReference type="SAM" id="SignalP"/>
    </source>
</evidence>
<dbReference type="OrthoDB" id="9778595at2"/>
<dbReference type="PANTHER" id="PTHR30040">
    <property type="entry name" value="THIAMINE BIOSYNTHESIS LIPOPROTEIN APBE"/>
    <property type="match status" value="1"/>
</dbReference>
<evidence type="ECO:0000256" key="12">
    <source>
        <dbReference type="PIRSR" id="PIRSR006268-2"/>
    </source>
</evidence>
<evidence type="ECO:0000256" key="7">
    <source>
        <dbReference type="ARBA" id="ARBA00022842"/>
    </source>
</evidence>
<evidence type="ECO:0000256" key="9">
    <source>
        <dbReference type="ARBA" id="ARBA00031306"/>
    </source>
</evidence>
<dbReference type="GO" id="GO:0016740">
    <property type="term" value="F:transferase activity"/>
    <property type="evidence" value="ECO:0007669"/>
    <property type="project" value="UniProtKB-UniRule"/>
</dbReference>
<comment type="cofactor">
    <cofactor evidence="12">
        <name>Mg(2+)</name>
        <dbReference type="ChEBI" id="CHEBI:18420"/>
    </cofactor>
    <cofactor evidence="12">
        <name>Mn(2+)</name>
        <dbReference type="ChEBI" id="CHEBI:29035"/>
    </cofactor>
    <text evidence="12">Magnesium. Can also use manganese.</text>
</comment>
<reference evidence="14 15" key="2">
    <citation type="journal article" date="2010" name="Stand. Genomic Sci.">
        <title>Complete genome sequence of Desulfohalobium retbaense type strain (HR(100)).</title>
        <authorList>
            <person name="Spring S."/>
            <person name="Nolan M."/>
            <person name="Lapidus A."/>
            <person name="Glavina Del Rio T."/>
            <person name="Copeland A."/>
            <person name="Tice H."/>
            <person name="Cheng J.F."/>
            <person name="Lucas S."/>
            <person name="Land M."/>
            <person name="Chen F."/>
            <person name="Bruce D."/>
            <person name="Goodwin L."/>
            <person name="Pitluck S."/>
            <person name="Ivanova N."/>
            <person name="Mavromatis K."/>
            <person name="Mikhailova N."/>
            <person name="Pati A."/>
            <person name="Chen A."/>
            <person name="Palaniappan K."/>
            <person name="Hauser L."/>
            <person name="Chang Y.J."/>
            <person name="Jeffries C.D."/>
            <person name="Munk C."/>
            <person name="Kiss H."/>
            <person name="Chain P."/>
            <person name="Han C."/>
            <person name="Brettin T."/>
            <person name="Detter J.C."/>
            <person name="Schuler E."/>
            <person name="Goker M."/>
            <person name="Rohde M."/>
            <person name="Bristow J."/>
            <person name="Eisen J.A."/>
            <person name="Markowitz V."/>
            <person name="Hugenholtz P."/>
            <person name="Kyrpides N.C."/>
            <person name="Klenk H.P."/>
        </authorList>
    </citation>
    <scope>NUCLEOTIDE SEQUENCE [LARGE SCALE GENOMIC DNA]</scope>
    <source>
        <strain evidence="14 15">DSM 5692</strain>
    </source>
</reference>
<feature type="signal peptide" evidence="13">
    <location>
        <begin position="1"/>
        <end position="33"/>
    </location>
</feature>
<evidence type="ECO:0000256" key="1">
    <source>
        <dbReference type="ARBA" id="ARBA00011955"/>
    </source>
</evidence>
<dbReference type="KEGG" id="drt:Dret_0536"/>
<evidence type="ECO:0000256" key="2">
    <source>
        <dbReference type="ARBA" id="ARBA00016337"/>
    </source>
</evidence>
<dbReference type="InterPro" id="IPR006311">
    <property type="entry name" value="TAT_signal"/>
</dbReference>
<evidence type="ECO:0000256" key="4">
    <source>
        <dbReference type="ARBA" id="ARBA00022679"/>
    </source>
</evidence>
<evidence type="ECO:0000256" key="10">
    <source>
        <dbReference type="ARBA" id="ARBA00048540"/>
    </source>
</evidence>
<dbReference type="eggNOG" id="COG1477">
    <property type="taxonomic scope" value="Bacteria"/>
</dbReference>
<dbReference type="GO" id="GO:0051536">
    <property type="term" value="F:iron-sulfur cluster binding"/>
    <property type="evidence" value="ECO:0007669"/>
    <property type="project" value="UniProtKB-KW"/>
</dbReference>
<feature type="binding site" evidence="12">
    <location>
        <position position="299"/>
    </location>
    <ligand>
        <name>Mg(2+)</name>
        <dbReference type="ChEBI" id="CHEBI:18420"/>
    </ligand>
</feature>
<evidence type="ECO:0000256" key="5">
    <source>
        <dbReference type="ARBA" id="ARBA00022723"/>
    </source>
</evidence>
<keyword evidence="15" id="KW-1185">Reference proteome</keyword>
<keyword evidence="3 11" id="KW-0285">Flavoprotein</keyword>
<gene>
    <name evidence="14" type="ordered locus">Dret_0536</name>
</gene>
<dbReference type="HOGENOM" id="CLU_044403_2_0_7"/>
<dbReference type="SUPFAM" id="SSF143631">
    <property type="entry name" value="ApbE-like"/>
    <property type="match status" value="1"/>
</dbReference>
<dbReference type="EC" id="2.7.1.180" evidence="1 11"/>
<evidence type="ECO:0000313" key="15">
    <source>
        <dbReference type="Proteomes" id="UP000001052"/>
    </source>
</evidence>
<protein>
    <recommendedName>
        <fullName evidence="2 11">FAD:protein FMN transferase</fullName>
        <ecNumber evidence="1 11">2.7.1.180</ecNumber>
    </recommendedName>
    <alternativeName>
        <fullName evidence="9 11">Flavin transferase</fullName>
    </alternativeName>
</protein>
<dbReference type="InterPro" id="IPR024932">
    <property type="entry name" value="ApbE"/>
</dbReference>
<dbReference type="PANTHER" id="PTHR30040:SF2">
    <property type="entry name" value="FAD:PROTEIN FMN TRANSFERASE"/>
    <property type="match status" value="1"/>
</dbReference>
<keyword evidence="7 11" id="KW-0460">Magnesium</keyword>
<evidence type="ECO:0000256" key="8">
    <source>
        <dbReference type="ARBA" id="ARBA00023014"/>
    </source>
</evidence>
<proteinExistence type="inferred from homology"/>
<feature type="binding site" evidence="12">
    <location>
        <position position="188"/>
    </location>
    <ligand>
        <name>Mg(2+)</name>
        <dbReference type="ChEBI" id="CHEBI:18420"/>
    </ligand>
</feature>
<sequence length="345" mass="36920">MSKTASNDVQSTRRSCLKFLGLGALGIATPMLAARPGQAAQDLPQAQSTRPLMGTMVTVTVLDSSRDKAHEAAQSALDTMQALTPVLDRHAPGTPLSELNAQGRLKDVPPQLAAVLYQAGYFYTVSQRAFDASILPLLTLTKETFANHGEAPSETAVRRVRDRIGFDKVHIGPDGVQLQDGMQLTLDGIAKGHIIDQAANTLQQMGIRYALINAGGDIRALAGKGPGAAWRVGIKDPRGRKPFIQTMALNNGALATSGNYEHYFDRNKAHHHIIDANSGHSPRAVSSVSVVAPTVAEADALSTTLFVKPRPEAVAFANSLPNTEALLLDDELRETHTQGWLGEWA</sequence>
<reference evidence="15" key="1">
    <citation type="submission" date="2009-09" db="EMBL/GenBank/DDBJ databases">
        <title>The complete chromosome of Desulfohalobium retbaense DSM 5692.</title>
        <authorList>
            <consortium name="US DOE Joint Genome Institute (JGI-PGF)"/>
            <person name="Lucas S."/>
            <person name="Copeland A."/>
            <person name="Lapidus A."/>
            <person name="Glavina del Rio T."/>
            <person name="Dalin E."/>
            <person name="Tice H."/>
            <person name="Bruce D."/>
            <person name="Goodwin L."/>
            <person name="Pitluck S."/>
            <person name="Kyrpides N."/>
            <person name="Mavromatis K."/>
            <person name="Ivanova N."/>
            <person name="Mikhailova N."/>
            <person name="Munk A.C."/>
            <person name="Brettin T."/>
            <person name="Detter J.C."/>
            <person name="Han C."/>
            <person name="Tapia R."/>
            <person name="Larimer F."/>
            <person name="Land M."/>
            <person name="Hauser L."/>
            <person name="Markowitz V."/>
            <person name="Cheng J.-F."/>
            <person name="Hugenholtz P."/>
            <person name="Woyke T."/>
            <person name="Wu D."/>
            <person name="Spring S."/>
            <person name="Klenk H.-P."/>
            <person name="Eisen J.A."/>
        </authorList>
    </citation>
    <scope>NUCLEOTIDE SEQUENCE [LARGE SCALE GENOMIC DNA]</scope>
    <source>
        <strain evidence="15">DSM 5692</strain>
    </source>
</reference>
<dbReference type="RefSeq" id="WP_015750991.1">
    <property type="nucleotide sequence ID" value="NC_013223.1"/>
</dbReference>
<keyword evidence="8" id="KW-0408">Iron</keyword>
<evidence type="ECO:0000313" key="14">
    <source>
        <dbReference type="EMBL" id="ACV67833.1"/>
    </source>
</evidence>
<keyword evidence="13" id="KW-0732">Signal</keyword>
<dbReference type="Gene3D" id="3.10.520.10">
    <property type="entry name" value="ApbE-like domains"/>
    <property type="match status" value="1"/>
</dbReference>
<feature type="chain" id="PRO_5039915149" description="FAD:protein FMN transferase" evidence="13">
    <location>
        <begin position="34"/>
        <end position="345"/>
    </location>
</feature>
<keyword evidence="5 11" id="KW-0479">Metal-binding</keyword>
<dbReference type="Pfam" id="PF02424">
    <property type="entry name" value="ApbE"/>
    <property type="match status" value="1"/>
</dbReference>
<dbReference type="AlphaFoldDB" id="C8WYR7"/>
<dbReference type="PROSITE" id="PS51318">
    <property type="entry name" value="TAT"/>
    <property type="match status" value="1"/>
</dbReference>
<keyword evidence="14" id="KW-0449">Lipoprotein</keyword>
<keyword evidence="4 11" id="KW-0808">Transferase</keyword>
<feature type="binding site" evidence="12">
    <location>
        <position position="303"/>
    </location>
    <ligand>
        <name>Mg(2+)</name>
        <dbReference type="ChEBI" id="CHEBI:18420"/>
    </ligand>
</feature>
<dbReference type="GO" id="GO:0046872">
    <property type="term" value="F:metal ion binding"/>
    <property type="evidence" value="ECO:0007669"/>
    <property type="project" value="UniProtKB-UniRule"/>
</dbReference>
<accession>C8WYR7</accession>
<dbReference type="STRING" id="485915.Dret_0536"/>
<evidence type="ECO:0000256" key="3">
    <source>
        <dbReference type="ARBA" id="ARBA00022630"/>
    </source>
</evidence>
<dbReference type="PIRSF" id="PIRSF006268">
    <property type="entry name" value="ApbE"/>
    <property type="match status" value="1"/>
</dbReference>
<keyword evidence="8" id="KW-0411">Iron-sulfur</keyword>
<evidence type="ECO:0000256" key="6">
    <source>
        <dbReference type="ARBA" id="ARBA00022827"/>
    </source>
</evidence>